<proteinExistence type="inferred from homology"/>
<feature type="compositionally biased region" description="Basic and acidic residues" evidence="7">
    <location>
        <begin position="1"/>
        <end position="14"/>
    </location>
</feature>
<feature type="region of interest" description="Disordered" evidence="7">
    <location>
        <begin position="1"/>
        <end position="22"/>
    </location>
</feature>
<evidence type="ECO:0000256" key="1">
    <source>
        <dbReference type="ARBA" id="ARBA00004123"/>
    </source>
</evidence>
<dbReference type="Pfam" id="PF13191">
    <property type="entry name" value="AAA_16"/>
    <property type="match status" value="1"/>
</dbReference>
<sequence>MHDVVEKEPEREQEKEAEDEVEAKVIEEPEEGLVVVPPSVPEHLREAFWAQKRAVLQALQDPPDVEGVDVGGRGKALAQLSELLAGSAVRDEGNSCLILGPKGSGKTRVIEEALRELKPRPIIVRLSGHAQINDRLAMKEIARQVSSQLGTSWGQDEDEEMINVETNDFAALPPPAHLPALISSLPSLPRPTIIVMDAFDLFTGHARQALLYCLLDTVQSIRVGEGHKGLAVIGVTSRLDTLTLLEKRVKSRFSHRTIRVGTPATLEGFTGLAKACLTVSPPATSKEWNKIWLASVQRFFESKNVVDWFAETFSIVRSVPLLRNALMSKVVMLKPEAPWLSDDLPRPESHFAQLRNLSYPTAVLLIAAAHRLTSGQAIFTFAALESDFKEYVRIVQSAPVQLAGGSVGMAFENLVEAQIFESTTAASSNFDKRYNKYRCAIEREEIRLAIDRTGQTNLKKWFSRSL</sequence>
<keyword evidence="4" id="KW-0235">DNA replication</keyword>
<evidence type="ECO:0000256" key="2">
    <source>
        <dbReference type="ARBA" id="ARBA00005334"/>
    </source>
</evidence>
<organism evidence="9 10">
    <name type="scientific">Sistotremastrum suecicum HHB10207 ss-3</name>
    <dbReference type="NCBI Taxonomy" id="1314776"/>
    <lineage>
        <taxon>Eukaryota</taxon>
        <taxon>Fungi</taxon>
        <taxon>Dikarya</taxon>
        <taxon>Basidiomycota</taxon>
        <taxon>Agaricomycotina</taxon>
        <taxon>Agaricomycetes</taxon>
        <taxon>Sistotremastrales</taxon>
        <taxon>Sistotremastraceae</taxon>
        <taxon>Sistotremastrum</taxon>
    </lineage>
</organism>
<evidence type="ECO:0000256" key="3">
    <source>
        <dbReference type="ARBA" id="ARBA00019083"/>
    </source>
</evidence>
<dbReference type="GO" id="GO:0003688">
    <property type="term" value="F:DNA replication origin binding"/>
    <property type="evidence" value="ECO:0007669"/>
    <property type="project" value="TreeGrafter"/>
</dbReference>
<feature type="domain" description="AAA+ ATPase" evidence="8">
    <location>
        <begin position="92"/>
        <end position="262"/>
    </location>
</feature>
<dbReference type="InterPro" id="IPR027417">
    <property type="entry name" value="P-loop_NTPase"/>
</dbReference>
<evidence type="ECO:0000313" key="9">
    <source>
        <dbReference type="EMBL" id="KZT39600.1"/>
    </source>
</evidence>
<dbReference type="InterPro" id="IPR016527">
    <property type="entry name" value="ORC4"/>
</dbReference>
<dbReference type="GO" id="GO:0005664">
    <property type="term" value="C:nuclear origin of replication recognition complex"/>
    <property type="evidence" value="ECO:0007669"/>
    <property type="project" value="TreeGrafter"/>
</dbReference>
<reference evidence="9 10" key="1">
    <citation type="journal article" date="2016" name="Mol. Biol. Evol.">
        <title>Comparative Genomics of Early-Diverging Mushroom-Forming Fungi Provides Insights into the Origins of Lignocellulose Decay Capabilities.</title>
        <authorList>
            <person name="Nagy L.G."/>
            <person name="Riley R."/>
            <person name="Tritt A."/>
            <person name="Adam C."/>
            <person name="Daum C."/>
            <person name="Floudas D."/>
            <person name="Sun H."/>
            <person name="Yadav J.S."/>
            <person name="Pangilinan J."/>
            <person name="Larsson K.H."/>
            <person name="Matsuura K."/>
            <person name="Barry K."/>
            <person name="Labutti K."/>
            <person name="Kuo R."/>
            <person name="Ohm R.A."/>
            <person name="Bhattacharya S.S."/>
            <person name="Shirouzu T."/>
            <person name="Yoshinaga Y."/>
            <person name="Martin F.M."/>
            <person name="Grigoriev I.V."/>
            <person name="Hibbett D.S."/>
        </authorList>
    </citation>
    <scope>NUCLEOTIDE SEQUENCE [LARGE SCALE GENOMIC DNA]</scope>
    <source>
        <strain evidence="9 10">HHB10207 ss-3</strain>
    </source>
</reference>
<protein>
    <recommendedName>
        <fullName evidence="3">Origin recognition complex subunit 4</fullName>
    </recommendedName>
</protein>
<dbReference type="SUPFAM" id="SSF52540">
    <property type="entry name" value="P-loop containing nucleoside triphosphate hydrolases"/>
    <property type="match status" value="1"/>
</dbReference>
<dbReference type="PANTHER" id="PTHR12087:SF0">
    <property type="entry name" value="ORIGIN RECOGNITION COMPLEX SUBUNIT 4"/>
    <property type="match status" value="1"/>
</dbReference>
<keyword evidence="10" id="KW-1185">Reference proteome</keyword>
<dbReference type="EMBL" id="KV428043">
    <property type="protein sequence ID" value="KZT39600.1"/>
    <property type="molecule type" value="Genomic_DNA"/>
</dbReference>
<dbReference type="OrthoDB" id="343623at2759"/>
<dbReference type="Proteomes" id="UP000076798">
    <property type="component" value="Unassembled WGS sequence"/>
</dbReference>
<evidence type="ECO:0000256" key="7">
    <source>
        <dbReference type="SAM" id="MobiDB-lite"/>
    </source>
</evidence>
<dbReference type="AlphaFoldDB" id="A0A166EHM5"/>
<evidence type="ECO:0000256" key="5">
    <source>
        <dbReference type="ARBA" id="ARBA00023125"/>
    </source>
</evidence>
<dbReference type="GO" id="GO:0006270">
    <property type="term" value="P:DNA replication initiation"/>
    <property type="evidence" value="ECO:0007669"/>
    <property type="project" value="TreeGrafter"/>
</dbReference>
<evidence type="ECO:0000256" key="4">
    <source>
        <dbReference type="ARBA" id="ARBA00022705"/>
    </source>
</evidence>
<comment type="subcellular location">
    <subcellularLocation>
        <location evidence="1">Nucleus</location>
    </subcellularLocation>
</comment>
<evidence type="ECO:0000256" key="6">
    <source>
        <dbReference type="ARBA" id="ARBA00023242"/>
    </source>
</evidence>
<keyword evidence="5" id="KW-0238">DNA-binding</keyword>
<comment type="similarity">
    <text evidence="2">Belongs to the ORC4 family.</text>
</comment>
<evidence type="ECO:0000313" key="10">
    <source>
        <dbReference type="Proteomes" id="UP000076798"/>
    </source>
</evidence>
<dbReference type="PANTHER" id="PTHR12087">
    <property type="entry name" value="ORIGIN RECOGNITION COMPLEX SUBUNIT 4"/>
    <property type="match status" value="1"/>
</dbReference>
<dbReference type="Pfam" id="PF14629">
    <property type="entry name" value="ORC4_C"/>
    <property type="match status" value="1"/>
</dbReference>
<accession>A0A166EHM5</accession>
<dbReference type="InterPro" id="IPR003593">
    <property type="entry name" value="AAA+_ATPase"/>
</dbReference>
<dbReference type="InterPro" id="IPR041664">
    <property type="entry name" value="AAA_16"/>
</dbReference>
<evidence type="ECO:0000259" key="8">
    <source>
        <dbReference type="SMART" id="SM00382"/>
    </source>
</evidence>
<name>A0A166EHM5_9AGAM</name>
<dbReference type="STRING" id="1314776.A0A166EHM5"/>
<dbReference type="InterPro" id="IPR032705">
    <property type="entry name" value="ORC4_C"/>
</dbReference>
<dbReference type="Gene3D" id="3.40.50.300">
    <property type="entry name" value="P-loop containing nucleotide triphosphate hydrolases"/>
    <property type="match status" value="1"/>
</dbReference>
<dbReference type="SMART" id="SM00382">
    <property type="entry name" value="AAA"/>
    <property type="match status" value="1"/>
</dbReference>
<gene>
    <name evidence="9" type="ORF">SISSUDRAFT_984500</name>
</gene>
<keyword evidence="6" id="KW-0539">Nucleus</keyword>